<dbReference type="STRING" id="36166.T1H234"/>
<evidence type="ECO:0000256" key="1">
    <source>
        <dbReference type="PROSITE-ProRule" id="PRU00497"/>
    </source>
</evidence>
<organism evidence="3 4">
    <name type="scientific">Megaselia scalaris</name>
    <name type="common">Humpbacked fly</name>
    <name type="synonym">Phora scalaris</name>
    <dbReference type="NCBI Taxonomy" id="36166"/>
    <lineage>
        <taxon>Eukaryota</taxon>
        <taxon>Metazoa</taxon>
        <taxon>Ecdysozoa</taxon>
        <taxon>Arthropoda</taxon>
        <taxon>Hexapoda</taxon>
        <taxon>Insecta</taxon>
        <taxon>Pterygota</taxon>
        <taxon>Neoptera</taxon>
        <taxon>Endopterygota</taxon>
        <taxon>Diptera</taxon>
        <taxon>Brachycera</taxon>
        <taxon>Muscomorpha</taxon>
        <taxon>Platypezoidea</taxon>
        <taxon>Phoridae</taxon>
        <taxon>Megaseliini</taxon>
        <taxon>Megaselia</taxon>
    </lineage>
</organism>
<dbReference type="Pfam" id="PF00379">
    <property type="entry name" value="Chitin_bind_4"/>
    <property type="match status" value="1"/>
</dbReference>
<dbReference type="OMA" id="NDGQWDP"/>
<evidence type="ECO:0000256" key="2">
    <source>
        <dbReference type="SAM" id="MobiDB-lite"/>
    </source>
</evidence>
<reference evidence="4" key="1">
    <citation type="submission" date="2013-02" db="EMBL/GenBank/DDBJ databases">
        <authorList>
            <person name="Hughes D."/>
        </authorList>
    </citation>
    <scope>NUCLEOTIDE SEQUENCE</scope>
    <source>
        <strain>Durham</strain>
        <strain evidence="4">NC isolate 2 -- Noor lab</strain>
    </source>
</reference>
<dbReference type="PANTHER" id="PTHR10380:SF205">
    <property type="entry name" value="CUTICULAR PROTEIN 97EB"/>
    <property type="match status" value="1"/>
</dbReference>
<keyword evidence="1" id="KW-0193">Cuticle</keyword>
<reference evidence="3" key="2">
    <citation type="submission" date="2015-06" db="UniProtKB">
        <authorList>
            <consortium name="EnsemblMetazoa"/>
        </authorList>
    </citation>
    <scope>IDENTIFICATION</scope>
</reference>
<sequence>MRQKQYTTPVPILKQINRQNYDGSYSYGYEGADGSFKLEVKLPNGEVYGKYGYRDEQGQIREIKYGAGDRGFEPSGNDINVPPPTLSKDYLKSENTRKEKQQKFVIKPQVNYNQPQFDTRPQQFLNDQEPQQPQRQQYQAPQPQRQQYQLQQQPQYQPQQAQQYQQQPIQPIQQQYTNTYKQPA</sequence>
<feature type="compositionally biased region" description="Low complexity" evidence="2">
    <location>
        <begin position="130"/>
        <end position="176"/>
    </location>
</feature>
<proteinExistence type="predicted"/>
<feature type="region of interest" description="Disordered" evidence="2">
    <location>
        <begin position="67"/>
        <end position="89"/>
    </location>
</feature>
<dbReference type="InterPro" id="IPR000618">
    <property type="entry name" value="Insect_cuticle"/>
</dbReference>
<feature type="region of interest" description="Disordered" evidence="2">
    <location>
        <begin position="126"/>
        <end position="184"/>
    </location>
</feature>
<protein>
    <submittedName>
        <fullName evidence="3">Uncharacterized protein</fullName>
    </submittedName>
</protein>
<evidence type="ECO:0000313" key="3">
    <source>
        <dbReference type="EnsemblMetazoa" id="MESCA010265-PA"/>
    </source>
</evidence>
<name>T1H234_MEGSC</name>
<dbReference type="EnsemblMetazoa" id="MESCA010265-RA">
    <property type="protein sequence ID" value="MESCA010265-PA"/>
    <property type="gene ID" value="MESCA010265"/>
</dbReference>
<dbReference type="GO" id="GO:0008010">
    <property type="term" value="F:structural constituent of chitin-based larval cuticle"/>
    <property type="evidence" value="ECO:0007669"/>
    <property type="project" value="TreeGrafter"/>
</dbReference>
<dbReference type="AlphaFoldDB" id="T1H234"/>
<dbReference type="Proteomes" id="UP000015102">
    <property type="component" value="Unassembled WGS sequence"/>
</dbReference>
<dbReference type="PANTHER" id="PTHR10380">
    <property type="entry name" value="CUTICLE PROTEIN"/>
    <property type="match status" value="1"/>
</dbReference>
<dbReference type="PROSITE" id="PS51155">
    <property type="entry name" value="CHIT_BIND_RR_2"/>
    <property type="match status" value="1"/>
</dbReference>
<dbReference type="InterPro" id="IPR050468">
    <property type="entry name" value="Cuticle_Struct_Prot"/>
</dbReference>
<accession>T1H234</accession>
<dbReference type="EMBL" id="CAQQ02163448">
    <property type="status" value="NOT_ANNOTATED_CDS"/>
    <property type="molecule type" value="Genomic_DNA"/>
</dbReference>
<dbReference type="EMBL" id="CAQQ02163447">
    <property type="status" value="NOT_ANNOTATED_CDS"/>
    <property type="molecule type" value="Genomic_DNA"/>
</dbReference>
<keyword evidence="4" id="KW-1185">Reference proteome</keyword>
<dbReference type="GO" id="GO:0062129">
    <property type="term" value="C:chitin-based extracellular matrix"/>
    <property type="evidence" value="ECO:0007669"/>
    <property type="project" value="TreeGrafter"/>
</dbReference>
<dbReference type="HOGENOM" id="CLU_101526_0_0_1"/>
<evidence type="ECO:0000313" key="4">
    <source>
        <dbReference type="Proteomes" id="UP000015102"/>
    </source>
</evidence>